<dbReference type="PANTHER" id="PTHR46865:SF2">
    <property type="entry name" value="MONOOXYGENASE"/>
    <property type="match status" value="1"/>
</dbReference>
<dbReference type="HOGENOM" id="CLU_009665_1_1_1"/>
<dbReference type="Gene3D" id="3.50.50.60">
    <property type="entry name" value="FAD/NAD(P)-binding domain"/>
    <property type="match status" value="2"/>
</dbReference>
<dbReference type="Pfam" id="PF01494">
    <property type="entry name" value="FAD_binding_3"/>
    <property type="match status" value="1"/>
</dbReference>
<gene>
    <name evidence="6" type="ORF">G647_08407</name>
</gene>
<dbReference type="AlphaFoldDB" id="V9D329"/>
<reference evidence="6 7" key="1">
    <citation type="submission" date="2013-03" db="EMBL/GenBank/DDBJ databases">
        <title>The Genome Sequence of Cladophialophora carrionii CBS 160.54.</title>
        <authorList>
            <consortium name="The Broad Institute Genomics Platform"/>
            <person name="Cuomo C."/>
            <person name="de Hoog S."/>
            <person name="Gorbushina A."/>
            <person name="Walker B."/>
            <person name="Young S.K."/>
            <person name="Zeng Q."/>
            <person name="Gargeya S."/>
            <person name="Fitzgerald M."/>
            <person name="Haas B."/>
            <person name="Abouelleil A."/>
            <person name="Allen A.W."/>
            <person name="Alvarado L."/>
            <person name="Arachchi H.M."/>
            <person name="Berlin A.M."/>
            <person name="Chapman S.B."/>
            <person name="Gainer-Dewar J."/>
            <person name="Goldberg J."/>
            <person name="Griggs A."/>
            <person name="Gujja S."/>
            <person name="Hansen M."/>
            <person name="Howarth C."/>
            <person name="Imamovic A."/>
            <person name="Ireland A."/>
            <person name="Larimer J."/>
            <person name="McCowan C."/>
            <person name="Murphy C."/>
            <person name="Pearson M."/>
            <person name="Poon T.W."/>
            <person name="Priest M."/>
            <person name="Roberts A."/>
            <person name="Saif S."/>
            <person name="Shea T."/>
            <person name="Sisk P."/>
            <person name="Sykes S."/>
            <person name="Wortman J."/>
            <person name="Nusbaum C."/>
            <person name="Birren B."/>
        </authorList>
    </citation>
    <scope>NUCLEOTIDE SEQUENCE [LARGE SCALE GENOMIC DNA]</scope>
    <source>
        <strain evidence="6 7">CBS 160.54</strain>
    </source>
</reference>
<keyword evidence="2" id="KW-0274">FAD</keyword>
<keyword evidence="1" id="KW-0285">Flavoprotein</keyword>
<feature type="compositionally biased region" description="Polar residues" evidence="4">
    <location>
        <begin position="125"/>
        <end position="135"/>
    </location>
</feature>
<evidence type="ECO:0000256" key="3">
    <source>
        <dbReference type="ARBA" id="ARBA00023002"/>
    </source>
</evidence>
<dbReference type="SUPFAM" id="SSF51905">
    <property type="entry name" value="FAD/NAD(P)-binding domain"/>
    <property type="match status" value="1"/>
</dbReference>
<evidence type="ECO:0000313" key="7">
    <source>
        <dbReference type="Proteomes" id="UP000030678"/>
    </source>
</evidence>
<dbReference type="PANTHER" id="PTHR46865">
    <property type="entry name" value="OXIDOREDUCTASE-RELATED"/>
    <property type="match status" value="1"/>
</dbReference>
<proteinExistence type="predicted"/>
<dbReference type="VEuPathDB" id="FungiDB:G647_08407"/>
<dbReference type="PRINTS" id="PR00420">
    <property type="entry name" value="RNGMNOXGNASE"/>
</dbReference>
<evidence type="ECO:0000256" key="2">
    <source>
        <dbReference type="ARBA" id="ARBA00022827"/>
    </source>
</evidence>
<accession>V9D329</accession>
<organism evidence="6 7">
    <name type="scientific">Cladophialophora carrionii CBS 160.54</name>
    <dbReference type="NCBI Taxonomy" id="1279043"/>
    <lineage>
        <taxon>Eukaryota</taxon>
        <taxon>Fungi</taxon>
        <taxon>Dikarya</taxon>
        <taxon>Ascomycota</taxon>
        <taxon>Pezizomycotina</taxon>
        <taxon>Eurotiomycetes</taxon>
        <taxon>Chaetothyriomycetidae</taxon>
        <taxon>Chaetothyriales</taxon>
        <taxon>Herpotrichiellaceae</taxon>
        <taxon>Cladophialophora</taxon>
    </lineage>
</organism>
<dbReference type="RefSeq" id="XP_008730940.1">
    <property type="nucleotide sequence ID" value="XM_008732718.1"/>
</dbReference>
<keyword evidence="3" id="KW-0560">Oxidoreductase</keyword>
<dbReference type="EMBL" id="KB822708">
    <property type="protein sequence ID" value="ETI20372.1"/>
    <property type="molecule type" value="Genomic_DNA"/>
</dbReference>
<evidence type="ECO:0000313" key="6">
    <source>
        <dbReference type="EMBL" id="ETI20372.1"/>
    </source>
</evidence>
<evidence type="ECO:0000259" key="5">
    <source>
        <dbReference type="Pfam" id="PF01494"/>
    </source>
</evidence>
<feature type="compositionally biased region" description="Basic and acidic residues" evidence="4">
    <location>
        <begin position="136"/>
        <end position="154"/>
    </location>
</feature>
<name>V9D329_9EURO</name>
<dbReference type="Proteomes" id="UP000030678">
    <property type="component" value="Unassembled WGS sequence"/>
</dbReference>
<protein>
    <recommendedName>
        <fullName evidence="5">FAD-binding domain-containing protein</fullName>
    </recommendedName>
</protein>
<dbReference type="OrthoDB" id="655030at2759"/>
<dbReference type="Gene3D" id="3.30.9.30">
    <property type="match status" value="2"/>
</dbReference>
<dbReference type="InterPro" id="IPR002938">
    <property type="entry name" value="FAD-bd"/>
</dbReference>
<dbReference type="InterPro" id="IPR051704">
    <property type="entry name" value="FAD_aromatic-hydroxylase"/>
</dbReference>
<dbReference type="InterPro" id="IPR036188">
    <property type="entry name" value="FAD/NAD-bd_sf"/>
</dbReference>
<feature type="region of interest" description="Disordered" evidence="4">
    <location>
        <begin position="125"/>
        <end position="167"/>
    </location>
</feature>
<dbReference type="GO" id="GO:0071949">
    <property type="term" value="F:FAD binding"/>
    <property type="evidence" value="ECO:0007669"/>
    <property type="project" value="InterPro"/>
</dbReference>
<evidence type="ECO:0000256" key="4">
    <source>
        <dbReference type="SAM" id="MobiDB-lite"/>
    </source>
</evidence>
<sequence>MLKPLRVLVVGASIAGPTTAYWLARAGAAVTVVERFPALRTAGQAVDIRTAGVTVMRRMKGMEDAVRAKSTTLAGVSFVNSAGRSFGTIRPTGNPEQQSLVSEYEIFRGDLAGVLFGLTGGNDATSNRGISQGQDQGDHPGHNRNRAQDDDHGHNLNQAQGDTHDHDHDQIQKIKYVFGEQVAGIQQQENLDGPVTVDFMNGKLPTTEYDLVVACDGATSRTRALGLDCQVRDHVHPVNLWAAYFSLPGDLLGGSKVGRAYTAVGGRFIALGPDPDPAGVTRVTLMSVHPRKDHNAPIPFREAAAKGDEALKRHVAARFAGAGWKTDQVLRLMMDSASDFYASEVVQVKLPDGLSKGRFVLVGDAGYAAGPTGGGTTLALAGGYVLAGEICKHKGDIAAGLRGYEQTMRPIITDLQKIPPLIPAVLAPQTVWGIWLRNNMFRLIARSGIMEFAHRWFGNAFAEGDKYRLPEYEWVRR</sequence>
<dbReference type="GeneID" id="19986900"/>
<evidence type="ECO:0000256" key="1">
    <source>
        <dbReference type="ARBA" id="ARBA00022630"/>
    </source>
</evidence>
<feature type="domain" description="FAD-binding" evidence="5">
    <location>
        <begin position="6"/>
        <end position="375"/>
    </location>
</feature>
<dbReference type="GO" id="GO:0016491">
    <property type="term" value="F:oxidoreductase activity"/>
    <property type="evidence" value="ECO:0007669"/>
    <property type="project" value="UniProtKB-KW"/>
</dbReference>